<dbReference type="OrthoDB" id="9791274at2"/>
<reference evidence="2 3" key="1">
    <citation type="submission" date="2014-03" db="EMBL/GenBank/DDBJ databases">
        <title>Genome of Paenirhodobacter enshiensis DW2-9.</title>
        <authorList>
            <person name="Wang D."/>
            <person name="Wang G."/>
        </authorList>
    </citation>
    <scope>NUCLEOTIDE SEQUENCE [LARGE SCALE GENOMIC DNA]</scope>
    <source>
        <strain evidence="2 3">DW2-9</strain>
    </source>
</reference>
<accession>A0A086Y190</accession>
<evidence type="ECO:0000313" key="3">
    <source>
        <dbReference type="Proteomes" id="UP000028824"/>
    </source>
</evidence>
<dbReference type="Proteomes" id="UP000028824">
    <property type="component" value="Unassembled WGS sequence"/>
</dbReference>
<feature type="binding site" evidence="1">
    <location>
        <position position="42"/>
    </location>
    <ligand>
        <name>S-adenosyl-L-methionine</name>
        <dbReference type="ChEBI" id="CHEBI:59789"/>
    </ligand>
</feature>
<comment type="caution">
    <text evidence="2">The sequence shown here is derived from an EMBL/GenBank/DDBJ whole genome shotgun (WGS) entry which is preliminary data.</text>
</comment>
<keyword evidence="1" id="KW-0949">S-adenosyl-L-methionine</keyword>
<evidence type="ECO:0000313" key="2">
    <source>
        <dbReference type="EMBL" id="KFI28040.1"/>
    </source>
</evidence>
<keyword evidence="1" id="KW-0698">rRNA processing</keyword>
<dbReference type="eggNOG" id="COG2961">
    <property type="taxonomic scope" value="Bacteria"/>
</dbReference>
<dbReference type="GO" id="GO:0003723">
    <property type="term" value="F:RNA binding"/>
    <property type="evidence" value="ECO:0007669"/>
    <property type="project" value="UniProtKB-UniRule"/>
</dbReference>
<dbReference type="EC" id="2.1.1.266" evidence="1"/>
<feature type="binding site" evidence="1">
    <location>
        <begin position="141"/>
        <end position="142"/>
    </location>
    <ligand>
        <name>S-adenosyl-L-methionine</name>
        <dbReference type="ChEBI" id="CHEBI:59789"/>
    </ligand>
</feature>
<comment type="similarity">
    <text evidence="1">Belongs to the RlmJ family.</text>
</comment>
<feature type="site" description="Interaction with substrate rRNA" evidence="1">
    <location>
        <position position="4"/>
    </location>
</feature>
<keyword evidence="1" id="KW-0694">RNA-binding</keyword>
<keyword evidence="1" id="KW-0489">Methyltransferase</keyword>
<dbReference type="InterPro" id="IPR007473">
    <property type="entry name" value="RlmJ"/>
</dbReference>
<dbReference type="InterPro" id="IPR029063">
    <property type="entry name" value="SAM-dependent_MTases_sf"/>
</dbReference>
<dbReference type="AlphaFoldDB" id="A0A086Y190"/>
<dbReference type="SUPFAM" id="SSF53335">
    <property type="entry name" value="S-adenosyl-L-methionine-dependent methyltransferases"/>
    <property type="match status" value="1"/>
</dbReference>
<organism evidence="2 3">
    <name type="scientific">Paenirhodobacter enshiensis</name>
    <dbReference type="NCBI Taxonomy" id="1105367"/>
    <lineage>
        <taxon>Bacteria</taxon>
        <taxon>Pseudomonadati</taxon>
        <taxon>Pseudomonadota</taxon>
        <taxon>Alphaproteobacteria</taxon>
        <taxon>Rhodobacterales</taxon>
        <taxon>Rhodobacter group</taxon>
        <taxon>Paenirhodobacter</taxon>
    </lineage>
</organism>
<dbReference type="PANTHER" id="PTHR37426:SF1">
    <property type="entry name" value="RIBOSOMAL RNA LARGE SUBUNIT METHYLTRANSFERASE J"/>
    <property type="match status" value="1"/>
</dbReference>
<feature type="binding site" evidence="1">
    <location>
        <position position="162"/>
    </location>
    <ligand>
        <name>S-adenosyl-L-methionine</name>
        <dbReference type="ChEBI" id="CHEBI:59789"/>
    </ligand>
</feature>
<comment type="subunit">
    <text evidence="1">Monomer.</text>
</comment>
<dbReference type="RefSeq" id="WP_036636068.1">
    <property type="nucleotide sequence ID" value="NZ_JFZB01000007.1"/>
</dbReference>
<keyword evidence="3" id="KW-1185">Reference proteome</keyword>
<sequence length="267" mass="29366">MLSYQHIYHAGNLADVHKHALLATMLDYLTRKDKPLTYMETHAGRGLYALNAEEARKTGEAAAGIQRIERLNWFSPEHPYMRALAAVRRAHGPAAYPGSPLVAANLLRPIDAIQLCELHPQEFAALQHNLAAFGGILHHKDGLQMALGLTPPTPRRGMLLIDPSWEVKSDYDLIPKLIGQIARKWNVGIVALWYPIFAATVASAPAQHAMVNGLRRAHPEALISEVAFPPAREGHGMTGSGMFVLNPPWGLEGEARRLGQLFAKLKP</sequence>
<comment type="catalytic activity">
    <reaction evidence="1">
        <text>adenosine(2030) in 23S rRNA + S-adenosyl-L-methionine = N(6)-methyladenosine(2030) in 23S rRNA + S-adenosyl-L-homocysteine + H(+)</text>
        <dbReference type="Rhea" id="RHEA:43736"/>
        <dbReference type="Rhea" id="RHEA-COMP:10668"/>
        <dbReference type="Rhea" id="RHEA-COMP:10669"/>
        <dbReference type="ChEBI" id="CHEBI:15378"/>
        <dbReference type="ChEBI" id="CHEBI:57856"/>
        <dbReference type="ChEBI" id="CHEBI:59789"/>
        <dbReference type="ChEBI" id="CHEBI:74411"/>
        <dbReference type="ChEBI" id="CHEBI:74449"/>
        <dbReference type="EC" id="2.1.1.266"/>
    </reaction>
</comment>
<dbReference type="GO" id="GO:0036307">
    <property type="term" value="F:23S rRNA (adenine(2030)-N(6))-methyltransferase activity"/>
    <property type="evidence" value="ECO:0007669"/>
    <property type="project" value="UniProtKB-UniRule"/>
</dbReference>
<name>A0A086Y190_9RHOB</name>
<feature type="binding site" evidence="1">
    <location>
        <position position="117"/>
    </location>
    <ligand>
        <name>S-adenosyl-L-methionine</name>
        <dbReference type="ChEBI" id="CHEBI:59789"/>
    </ligand>
</feature>
<proteinExistence type="inferred from homology"/>
<gene>
    <name evidence="1" type="primary">rlmJ</name>
    <name evidence="2" type="ORF">CG50_14070</name>
</gene>
<feature type="binding site" evidence="1">
    <location>
        <position position="99"/>
    </location>
    <ligand>
        <name>S-adenosyl-L-methionine</name>
        <dbReference type="ChEBI" id="CHEBI:59789"/>
    </ligand>
</feature>
<dbReference type="HAMAP" id="MF_00934">
    <property type="entry name" value="23SrRNA_methyltr_J"/>
    <property type="match status" value="1"/>
</dbReference>
<dbReference type="EMBL" id="JFZB01000007">
    <property type="protein sequence ID" value="KFI28040.1"/>
    <property type="molecule type" value="Genomic_DNA"/>
</dbReference>
<feature type="active site" description="Proton acceptor" evidence="1">
    <location>
        <position position="162"/>
    </location>
</feature>
<feature type="binding site" evidence="1">
    <location>
        <position position="19"/>
    </location>
    <ligand>
        <name>S-adenosyl-L-methionine</name>
        <dbReference type="ChEBI" id="CHEBI:59789"/>
    </ligand>
</feature>
<keyword evidence="1" id="KW-0808">Transferase</keyword>
<protein>
    <recommendedName>
        <fullName evidence="1">Ribosomal RNA large subunit methyltransferase J</fullName>
        <ecNumber evidence="1">2.1.1.266</ecNumber>
    </recommendedName>
    <alternativeName>
        <fullName evidence="1">23S rRNA (adenine(2030)-N6)-methyltransferase</fullName>
    </alternativeName>
    <alternativeName>
        <fullName evidence="1">23S rRNA m6A2030 methyltransferase</fullName>
    </alternativeName>
</protein>
<evidence type="ECO:0000256" key="1">
    <source>
        <dbReference type="HAMAP-Rule" id="MF_00934"/>
    </source>
</evidence>
<dbReference type="Pfam" id="PF04378">
    <property type="entry name" value="RsmJ"/>
    <property type="match status" value="1"/>
</dbReference>
<dbReference type="GO" id="GO:0070475">
    <property type="term" value="P:rRNA base methylation"/>
    <property type="evidence" value="ECO:0007669"/>
    <property type="project" value="UniProtKB-UniRule"/>
</dbReference>
<dbReference type="GO" id="GO:0005829">
    <property type="term" value="C:cytosol"/>
    <property type="evidence" value="ECO:0007669"/>
    <property type="project" value="TreeGrafter"/>
</dbReference>
<dbReference type="PANTHER" id="PTHR37426">
    <property type="entry name" value="RIBOSOMAL RNA LARGE SUBUNIT METHYLTRANSFERASE J"/>
    <property type="match status" value="1"/>
</dbReference>
<comment type="function">
    <text evidence="1">Specifically methylates the adenine in position 2030 of 23S rRNA.</text>
</comment>
<dbReference type="Gene3D" id="3.40.50.150">
    <property type="entry name" value="Vaccinia Virus protein VP39"/>
    <property type="match status" value="1"/>
</dbReference>